<dbReference type="InterPro" id="IPR058922">
    <property type="entry name" value="WHD_DRP"/>
</dbReference>
<feature type="domain" description="TIR" evidence="6">
    <location>
        <begin position="17"/>
        <end position="188"/>
    </location>
</feature>
<evidence type="ECO:0000259" key="6">
    <source>
        <dbReference type="PROSITE" id="PS50104"/>
    </source>
</evidence>
<dbReference type="SUPFAM" id="SSF52540">
    <property type="entry name" value="P-loop containing nucleoside triphosphate hydrolases"/>
    <property type="match status" value="2"/>
</dbReference>
<evidence type="ECO:0000313" key="8">
    <source>
        <dbReference type="Proteomes" id="UP000594261"/>
    </source>
</evidence>
<dbReference type="InterPro" id="IPR035897">
    <property type="entry name" value="Toll_tir_struct_dom_sf"/>
</dbReference>
<dbReference type="InterPro" id="IPR002182">
    <property type="entry name" value="NB-ARC"/>
</dbReference>
<dbReference type="InParanoid" id="A0A7N2MVK4"/>
<dbReference type="GO" id="GO:0007165">
    <property type="term" value="P:signal transduction"/>
    <property type="evidence" value="ECO:0007669"/>
    <property type="project" value="InterPro"/>
</dbReference>
<dbReference type="SMART" id="SM00255">
    <property type="entry name" value="TIR"/>
    <property type="match status" value="1"/>
</dbReference>
<dbReference type="KEGG" id="qlo:115963849"/>
<dbReference type="Proteomes" id="UP000594261">
    <property type="component" value="Chromosome 10"/>
</dbReference>
<evidence type="ECO:0000256" key="4">
    <source>
        <dbReference type="ARBA" id="ARBA00023027"/>
    </source>
</evidence>
<dbReference type="Gene3D" id="1.10.8.430">
    <property type="entry name" value="Helical domain of apoptotic protease-activating factors"/>
    <property type="match status" value="2"/>
</dbReference>
<dbReference type="Gene3D" id="3.40.50.300">
    <property type="entry name" value="P-loop containing nucleotide triphosphate hydrolases"/>
    <property type="match status" value="2"/>
</dbReference>
<dbReference type="OrthoDB" id="1938824at2759"/>
<dbReference type="InterPro" id="IPR055414">
    <property type="entry name" value="LRR_R13L4/SHOC2-like"/>
</dbReference>
<dbReference type="OMA" id="GFTLHLY"/>
<dbReference type="RefSeq" id="XP_030938910.1">
    <property type="nucleotide sequence ID" value="XM_031083050.1"/>
</dbReference>
<dbReference type="RefSeq" id="XP_030938909.1">
    <property type="nucleotide sequence ID" value="XM_031083049.1"/>
</dbReference>
<dbReference type="EnsemblPlants" id="QL10p054796:mrna">
    <property type="protein sequence ID" value="QL10p054796:mrna"/>
    <property type="gene ID" value="QL10p054796"/>
</dbReference>
<dbReference type="SUPFAM" id="SSF46785">
    <property type="entry name" value="Winged helix' DNA-binding domain"/>
    <property type="match status" value="1"/>
</dbReference>
<dbReference type="InterPro" id="IPR000157">
    <property type="entry name" value="TIR_dom"/>
</dbReference>
<evidence type="ECO:0000256" key="2">
    <source>
        <dbReference type="ARBA" id="ARBA00022737"/>
    </source>
</evidence>
<name>A0A7N2MVK4_QUELO</name>
<dbReference type="InterPro" id="IPR058192">
    <property type="entry name" value="WHD_ROQ1-like"/>
</dbReference>
<dbReference type="InterPro" id="IPR032675">
    <property type="entry name" value="LRR_dom_sf"/>
</dbReference>
<dbReference type="FunFam" id="3.40.50.300:FF:001091">
    <property type="entry name" value="Probable disease resistance protein At1g61300"/>
    <property type="match status" value="1"/>
</dbReference>
<dbReference type="Gramene" id="QL10p054796:mrna">
    <property type="protein sequence ID" value="QL10p054796:mrna"/>
    <property type="gene ID" value="QL10p054796"/>
</dbReference>
<dbReference type="PRINTS" id="PR00364">
    <property type="entry name" value="DISEASERSIST"/>
</dbReference>
<evidence type="ECO:0000313" key="7">
    <source>
        <dbReference type="EnsemblPlants" id="QL10p054796:mrna"/>
    </source>
</evidence>
<dbReference type="InterPro" id="IPR036390">
    <property type="entry name" value="WH_DNA-bd_sf"/>
</dbReference>
<dbReference type="InterPro" id="IPR011713">
    <property type="entry name" value="Leu-rich_rpt_3"/>
</dbReference>
<dbReference type="FunFam" id="3.40.50.10140:FF:000007">
    <property type="entry name" value="Disease resistance protein (TIR-NBS-LRR class)"/>
    <property type="match status" value="1"/>
</dbReference>
<dbReference type="Pfam" id="PF23247">
    <property type="entry name" value="LRR_RPS2"/>
    <property type="match status" value="1"/>
</dbReference>
<dbReference type="SUPFAM" id="SSF52058">
    <property type="entry name" value="L domain-like"/>
    <property type="match status" value="2"/>
</dbReference>
<accession>A0A7N2MVK4</accession>
<dbReference type="FunFam" id="1.10.10.10:FF:000322">
    <property type="entry name" value="Probable disease resistance protein At1g63360"/>
    <property type="match status" value="1"/>
</dbReference>
<dbReference type="InterPro" id="IPR042197">
    <property type="entry name" value="Apaf_helical"/>
</dbReference>
<dbReference type="SUPFAM" id="SSF52200">
    <property type="entry name" value="Toll/Interleukin receptor TIR domain"/>
    <property type="match status" value="1"/>
</dbReference>
<dbReference type="GO" id="GO:0043531">
    <property type="term" value="F:ADP binding"/>
    <property type="evidence" value="ECO:0007669"/>
    <property type="project" value="InterPro"/>
</dbReference>
<dbReference type="EMBL" id="LRBV02000010">
    <property type="status" value="NOT_ANNOTATED_CDS"/>
    <property type="molecule type" value="Genomic_DNA"/>
</dbReference>
<sequence>MALITKEGASLSFPRQWIYDVFLNFTGEGTRKDFVDHLYAALDRKGIITCSDHELERGKTKWEAIEESRISVVILSKHYADSLWCLFELAKIVQCQKEKGQTILPVFFDVDPSEVRNQTGSFGEAFEHLVKFLEENMEEKNMEEENMEEVQRWRAALAEVANIPGWALQDMHESKVIQDIVGVILKRVSPPFSVKDLVGIDSHVEKINTYLRIGLNEVRMIGICGMGGIGKTTIAKVVYERLSNQFEGVSFLSNVRVVTKRRGLICLQEKLLSDILMVRDIRIFSVQEGVNQIRNRLHTKRILLVLDDVDQLEQLEILAGKGDWFGPGSTIIITTRDEYLLSIHGVDEIYKPKEMNNEEALHLFSLKCFKNKQPPEAYMEVSNHFVNYAAGLPLAIDVLGSFLLNRSITDWENELKIVKEHSLRQVLDVLQISFDGLEEIEREIFLHIACFFNGGDKDRVVEILDCLGCHTDFVLNILIRKSLLRVLSDNRLWMHDLLQEMGWQMVRRECAIEPGKRSRLWLHEDIDKVLTENTGTESVQGMVLDLPTQKEAHWNPKAFSKMCNLRLLKIQNVQLPYGLTHFPNALRFIEWNGYPLKSLPQNFNADKLVELNMCHGKIKQLWGGVKYLDKLKFIKLSHSQDLNRTPNFTGVPNLVKIDLEGCSNLVEVHPSIGALKRLSFLNLKDCKCLRSLPKKIEMESLEILILSGCSKVKKISEFSESMQQLRELSLNGTAIKKLPSSIKHLTGLTLLNLRDCKNLVCLPSVVYSLKSLRELDLSGCSKLVESQVHENLRAHEPEIELTSFEKEKFLSARGKEVVETSNEKGRTLSILEAEIETVPSQTEDQRKSKLYMHVGEPVDPPTPQSVSTSGTSKKAAVEQSKFSVHVGEPVEPSTPQSVSTSGTFKNAAEEPTTIPPSGKSKGSEPINVVEIELPCQPDSQHLLELRRGAKRSIEHTVGMILSHLCNTTSKRIGVHGSGGIGKTSVLKALINHPKTKYLFDVNIWVSVSRNWSMRKIQNEVLRQLSLLPADSKTDSEIAEELFQSLKCRRFLLLLDDVWEQIDLHAIGIPDLTLENGCRMIIATRSLGVCHIMATDVEIQVEGLLKEEAWELFREQVGGIVDSPTIKPHALALVQKCHGLPLLIIVTGRALTKEIDALAWMHAVREFSRCSAHGMYGFESLIQKLKFSYDRLEGLELKSCFLYCALFPEDWEVSILDLVEYWIHEGLISGNWTDAYKRAHDIVNILVGASLLQSSEGSLSIKMHDLIRDLASGILSLEAEGCQFLLRNYSRMTQLSDTENSSLHRSLESFEGNRQLILESHQFLSRAAAGLTKPPLNEEWEEAKMIFLMDNELSRLPERPNCPKLLALFLQRNHHLRMIPSPFFDLMPFLKVLNLSKTRIKSLPKSLFKLIKLEVLILRDCECLVLLPSDVGSLRQLEVLDLQGTEIDKLPDEISELASLRHLKVSFYGSVNWSEYVKLPRELVSQGIISSLHELETLSLDVYPGDRRWDKDVKSVINEVGNLTKLIAFSCYFPKVEFLELFLQTGIPWIQGLTKFKFVVGHDVKRFVAQGVDNLEFDHVQWGQCLRFINGEMIPDAVVEVLTRATAFYLDHHINVCSLSEFGVSNFNGLRFCVLRECPKIQTVIGSKELSEAVFPNLEHLSINYLSNLRKISEGMIPQGSFAKLRILTLHACPNVQFVFASSMLQFFSKLEDLIVEDCPAIEEIIFQDPVVDSGSDKLPSLKRLKLHYLPRLVNIMKGVWSPLEDISLYDCPRLKNLGIDSNTCHTLKKIKAENDWWEDLDLQDTLRLHLQAHFTPICDNDI</sequence>
<dbReference type="Pfam" id="PF23286">
    <property type="entry name" value="LRR_13"/>
    <property type="match status" value="1"/>
</dbReference>
<dbReference type="GO" id="GO:0051707">
    <property type="term" value="P:response to other organism"/>
    <property type="evidence" value="ECO:0007669"/>
    <property type="project" value="UniProtKB-ARBA"/>
</dbReference>
<dbReference type="InterPro" id="IPR003591">
    <property type="entry name" value="Leu-rich_rpt_typical-subtyp"/>
</dbReference>
<dbReference type="Pfam" id="PF23598">
    <property type="entry name" value="LRR_14"/>
    <property type="match status" value="1"/>
</dbReference>
<protein>
    <recommendedName>
        <fullName evidence="6">TIR domain-containing protein</fullName>
    </recommendedName>
</protein>
<dbReference type="InterPro" id="IPR058546">
    <property type="entry name" value="RPS4B/Roq1-like_LRR"/>
</dbReference>
<keyword evidence="3" id="KW-0611">Plant defense</keyword>
<dbReference type="GO" id="GO:0006952">
    <property type="term" value="P:defense response"/>
    <property type="evidence" value="ECO:0007669"/>
    <property type="project" value="UniProtKB-KW"/>
</dbReference>
<dbReference type="PANTHER" id="PTHR11017">
    <property type="entry name" value="LEUCINE-RICH REPEAT-CONTAINING PROTEIN"/>
    <property type="match status" value="1"/>
</dbReference>
<dbReference type="PROSITE" id="PS50104">
    <property type="entry name" value="TIR"/>
    <property type="match status" value="1"/>
</dbReference>
<reference evidence="7" key="2">
    <citation type="submission" date="2021-01" db="UniProtKB">
        <authorList>
            <consortium name="EnsemblPlants"/>
        </authorList>
    </citation>
    <scope>IDENTIFICATION</scope>
</reference>
<keyword evidence="4" id="KW-0520">NAD</keyword>
<reference evidence="7 8" key="1">
    <citation type="journal article" date="2016" name="G3 (Bethesda)">
        <title>First Draft Assembly and Annotation of the Genome of a California Endemic Oak Quercus lobata Nee (Fagaceae).</title>
        <authorList>
            <person name="Sork V.L."/>
            <person name="Fitz-Gibbon S.T."/>
            <person name="Puiu D."/>
            <person name="Crepeau M."/>
            <person name="Gugger P.F."/>
            <person name="Sherman R."/>
            <person name="Stevens K."/>
            <person name="Langley C.H."/>
            <person name="Pellegrini M."/>
            <person name="Salzberg S.L."/>
        </authorList>
    </citation>
    <scope>NUCLEOTIDE SEQUENCE [LARGE SCALE GENOMIC DNA]</scope>
    <source>
        <strain evidence="7 8">cv. SW786</strain>
    </source>
</reference>
<organism evidence="7 8">
    <name type="scientific">Quercus lobata</name>
    <name type="common">Valley oak</name>
    <dbReference type="NCBI Taxonomy" id="97700"/>
    <lineage>
        <taxon>Eukaryota</taxon>
        <taxon>Viridiplantae</taxon>
        <taxon>Streptophyta</taxon>
        <taxon>Embryophyta</taxon>
        <taxon>Tracheophyta</taxon>
        <taxon>Spermatophyta</taxon>
        <taxon>Magnoliopsida</taxon>
        <taxon>eudicotyledons</taxon>
        <taxon>Gunneridae</taxon>
        <taxon>Pentapetalae</taxon>
        <taxon>rosids</taxon>
        <taxon>fabids</taxon>
        <taxon>Fagales</taxon>
        <taxon>Fagaceae</taxon>
        <taxon>Quercus</taxon>
    </lineage>
</organism>
<feature type="region of interest" description="Disordered" evidence="5">
    <location>
        <begin position="853"/>
        <end position="924"/>
    </location>
</feature>
<dbReference type="InterPro" id="IPR044974">
    <property type="entry name" value="Disease_R_plants"/>
</dbReference>
<dbReference type="RefSeq" id="XP_030938907.1">
    <property type="nucleotide sequence ID" value="XM_031083047.1"/>
</dbReference>
<dbReference type="Pfam" id="PF07725">
    <property type="entry name" value="LRR_3"/>
    <property type="match status" value="1"/>
</dbReference>
<dbReference type="InterPro" id="IPR027417">
    <property type="entry name" value="P-loop_NTPase"/>
</dbReference>
<keyword evidence="8" id="KW-1185">Reference proteome</keyword>
<proteinExistence type="predicted"/>
<dbReference type="RefSeq" id="XP_030938908.1">
    <property type="nucleotide sequence ID" value="XM_031083048.1"/>
</dbReference>
<dbReference type="Pfam" id="PF23559">
    <property type="entry name" value="WHD_DRP"/>
    <property type="match status" value="1"/>
</dbReference>
<dbReference type="Gene3D" id="1.10.10.10">
    <property type="entry name" value="Winged helix-like DNA-binding domain superfamily/Winged helix DNA-binding domain"/>
    <property type="match status" value="1"/>
</dbReference>
<dbReference type="SMART" id="SM00369">
    <property type="entry name" value="LRR_TYP"/>
    <property type="match status" value="3"/>
</dbReference>
<dbReference type="Pfam" id="PF01582">
    <property type="entry name" value="TIR"/>
    <property type="match status" value="1"/>
</dbReference>
<evidence type="ECO:0000256" key="3">
    <source>
        <dbReference type="ARBA" id="ARBA00022821"/>
    </source>
</evidence>
<evidence type="ECO:0000256" key="5">
    <source>
        <dbReference type="SAM" id="MobiDB-lite"/>
    </source>
</evidence>
<dbReference type="GeneID" id="115963849"/>
<keyword evidence="1" id="KW-0433">Leucine-rich repeat</keyword>
<dbReference type="PANTHER" id="PTHR11017:SF527">
    <property type="entry name" value="TMV RESISTANCE PROTEIN N-LIKE"/>
    <property type="match status" value="1"/>
</dbReference>
<gene>
    <name evidence="7" type="primary">LOC115963849</name>
</gene>
<feature type="compositionally biased region" description="Polar residues" evidence="5">
    <location>
        <begin position="893"/>
        <end position="904"/>
    </location>
</feature>
<keyword evidence="2" id="KW-0677">Repeat</keyword>
<dbReference type="Pfam" id="PF00931">
    <property type="entry name" value="NB-ARC"/>
    <property type="match status" value="2"/>
</dbReference>
<evidence type="ECO:0000256" key="1">
    <source>
        <dbReference type="ARBA" id="ARBA00022614"/>
    </source>
</evidence>
<dbReference type="InterPro" id="IPR036388">
    <property type="entry name" value="WH-like_DNA-bd_sf"/>
</dbReference>
<dbReference type="Pfam" id="PF23282">
    <property type="entry name" value="WHD_ROQ1"/>
    <property type="match status" value="1"/>
</dbReference>
<dbReference type="Gene3D" id="3.40.50.10140">
    <property type="entry name" value="Toll/interleukin-1 receptor homology (TIR) domain"/>
    <property type="match status" value="1"/>
</dbReference>
<dbReference type="Gene3D" id="3.80.10.10">
    <property type="entry name" value="Ribonuclease Inhibitor"/>
    <property type="match status" value="3"/>
</dbReference>
<dbReference type="InterPro" id="IPR057135">
    <property type="entry name" value="At4g27190-like_LRR"/>
</dbReference>